<gene>
    <name evidence="3" type="ORF">SAMN04488589_2802</name>
</gene>
<evidence type="ECO:0000313" key="3">
    <source>
        <dbReference type="EMBL" id="SDG35695.1"/>
    </source>
</evidence>
<organism evidence="3 4">
    <name type="scientific">Methanolobus vulcani</name>
    <dbReference type="NCBI Taxonomy" id="38026"/>
    <lineage>
        <taxon>Archaea</taxon>
        <taxon>Methanobacteriati</taxon>
        <taxon>Methanobacteriota</taxon>
        <taxon>Stenosarchaea group</taxon>
        <taxon>Methanomicrobia</taxon>
        <taxon>Methanosarcinales</taxon>
        <taxon>Methanosarcinaceae</taxon>
        <taxon>Methanolobus</taxon>
    </lineage>
</organism>
<sequence length="438" mass="48302">MKKIVQIMLALLVLMILSMVPVSAEDATYTIRSSVYDNTDSSIAAGDFYWDANSFSGLWYPIKPGLSSELLYLHNSVNSSETIQLGDTIKEGDFYYISKPQKKKTKIAGSDDGGTFIVDNVDLEFYYLMGFFGPQYFVMPDDPSDPTQGCKPDKIAKILVQFGSDDKKQMLSGEEWELADGWTLGVDQIDVDGEKVWVHLKKDGVEIDSGVVSSSANMTNMERTYLYKDNDDYPVFYCTVESIFRGTDTDFAIFKYAFLRGDLTTIESGDTYGIFDVEGFEVPALMNCVDYAGSGTGTVLYTGDDAVVLASNKDITLNGDEQIDLHGGLYLKTEDTTAPCLKMTLWKTCTIKSKSTTTQTETTEDDVVVVDMGEAEAVDEQPDKTEPTASTVDEETVDADLEEEVPNVESSVNAPGFELLSGVIGLFCAVLIIWNKPR</sequence>
<dbReference type="NCBIfam" id="TIGR01567">
    <property type="entry name" value="S_layer_rel_Mac"/>
    <property type="match status" value="1"/>
</dbReference>
<evidence type="ECO:0000256" key="1">
    <source>
        <dbReference type="SAM" id="MobiDB-lite"/>
    </source>
</evidence>
<dbReference type="Pfam" id="PF07752">
    <property type="entry name" value="S-layer"/>
    <property type="match status" value="1"/>
</dbReference>
<reference evidence="3 4" key="1">
    <citation type="submission" date="2016-10" db="EMBL/GenBank/DDBJ databases">
        <authorList>
            <person name="Varghese N."/>
            <person name="Submissions S."/>
        </authorList>
    </citation>
    <scope>NUCLEOTIDE SEQUENCE [LARGE SCALE GENOMIC DNA]</scope>
    <source>
        <strain evidence="3 4">PL 12/M</strain>
    </source>
</reference>
<dbReference type="RefSeq" id="WP_162272996.1">
    <property type="nucleotide sequence ID" value="NZ_FNCA01000013.1"/>
</dbReference>
<dbReference type="Proteomes" id="UP000199259">
    <property type="component" value="Unassembled WGS sequence"/>
</dbReference>
<comment type="caution">
    <text evidence="3">The sequence shown here is derived from an EMBL/GenBank/DDBJ whole genome shotgun (WGS) entry which is preliminary data.</text>
</comment>
<dbReference type="OrthoDB" id="147266at2157"/>
<keyword evidence="4" id="KW-1185">Reference proteome</keyword>
<dbReference type="EMBL" id="FNCA01000013">
    <property type="protein sequence ID" value="SDG35695.1"/>
    <property type="molecule type" value="Genomic_DNA"/>
</dbReference>
<protein>
    <submittedName>
        <fullName evidence="3">S-layer family duplication domain-containing protein</fullName>
    </submittedName>
</protein>
<evidence type="ECO:0000259" key="2">
    <source>
        <dbReference type="Pfam" id="PF07752"/>
    </source>
</evidence>
<evidence type="ECO:0000313" key="4">
    <source>
        <dbReference type="Proteomes" id="UP000199259"/>
    </source>
</evidence>
<dbReference type="InterPro" id="IPR006457">
    <property type="entry name" value="S_layer-rel_Mac"/>
</dbReference>
<dbReference type="Gene3D" id="2.60.40.4190">
    <property type="match status" value="1"/>
</dbReference>
<feature type="region of interest" description="Disordered" evidence="1">
    <location>
        <begin position="377"/>
        <end position="397"/>
    </location>
</feature>
<proteinExistence type="predicted"/>
<feature type="domain" description="S-layer family duplication" evidence="2">
    <location>
        <begin position="46"/>
        <end position="278"/>
    </location>
</feature>
<dbReference type="AlphaFoldDB" id="A0A7Z7AZD9"/>
<accession>A0A7Z7AZD9</accession>
<dbReference type="Gene3D" id="2.60.98.40">
    <property type="match status" value="1"/>
</dbReference>
<name>A0A7Z7AZD9_9EURY</name>